<dbReference type="Proteomes" id="UP000634136">
    <property type="component" value="Unassembled WGS sequence"/>
</dbReference>
<reference evidence="1" key="1">
    <citation type="submission" date="2020-09" db="EMBL/GenBank/DDBJ databases">
        <title>Genome-Enabled Discovery of Anthraquinone Biosynthesis in Senna tora.</title>
        <authorList>
            <person name="Kang S.-H."/>
            <person name="Pandey R.P."/>
            <person name="Lee C.-M."/>
            <person name="Sim J.-S."/>
            <person name="Jeong J.-T."/>
            <person name="Choi B.-S."/>
            <person name="Jung M."/>
            <person name="Ginzburg D."/>
            <person name="Zhao K."/>
            <person name="Won S.Y."/>
            <person name="Oh T.-J."/>
            <person name="Yu Y."/>
            <person name="Kim N.-H."/>
            <person name="Lee O.R."/>
            <person name="Lee T.-H."/>
            <person name="Bashyal P."/>
            <person name="Kim T.-S."/>
            <person name="Lee W.-H."/>
            <person name="Kawkins C."/>
            <person name="Kim C.-K."/>
            <person name="Kim J.S."/>
            <person name="Ahn B.O."/>
            <person name="Rhee S.Y."/>
            <person name="Sohng J.K."/>
        </authorList>
    </citation>
    <scope>NUCLEOTIDE SEQUENCE</scope>
    <source>
        <tissue evidence="1">Leaf</tissue>
    </source>
</reference>
<proteinExistence type="predicted"/>
<gene>
    <name evidence="1" type="ORF">G2W53_010425</name>
</gene>
<sequence length="59" mass="6064">MTESLAIEAAVECVENLGIDVAIIVSDCQDVSCGWVCTPPSSLARILASDKLGDRAGIG</sequence>
<evidence type="ECO:0000313" key="2">
    <source>
        <dbReference type="Proteomes" id="UP000634136"/>
    </source>
</evidence>
<organism evidence="1 2">
    <name type="scientific">Senna tora</name>
    <dbReference type="NCBI Taxonomy" id="362788"/>
    <lineage>
        <taxon>Eukaryota</taxon>
        <taxon>Viridiplantae</taxon>
        <taxon>Streptophyta</taxon>
        <taxon>Embryophyta</taxon>
        <taxon>Tracheophyta</taxon>
        <taxon>Spermatophyta</taxon>
        <taxon>Magnoliopsida</taxon>
        <taxon>eudicotyledons</taxon>
        <taxon>Gunneridae</taxon>
        <taxon>Pentapetalae</taxon>
        <taxon>rosids</taxon>
        <taxon>fabids</taxon>
        <taxon>Fabales</taxon>
        <taxon>Fabaceae</taxon>
        <taxon>Caesalpinioideae</taxon>
        <taxon>Cassia clade</taxon>
        <taxon>Senna</taxon>
    </lineage>
</organism>
<dbReference type="EMBL" id="JAAIUW010000004">
    <property type="protein sequence ID" value="KAF7835566.1"/>
    <property type="molecule type" value="Genomic_DNA"/>
</dbReference>
<dbReference type="AlphaFoldDB" id="A0A834WZX1"/>
<comment type="caution">
    <text evidence="1">The sequence shown here is derived from an EMBL/GenBank/DDBJ whole genome shotgun (WGS) entry which is preliminary data.</text>
</comment>
<name>A0A834WZX1_9FABA</name>
<evidence type="ECO:0000313" key="1">
    <source>
        <dbReference type="EMBL" id="KAF7835566.1"/>
    </source>
</evidence>
<keyword evidence="2" id="KW-1185">Reference proteome</keyword>
<protein>
    <submittedName>
        <fullName evidence="1">Uncharacterized protein</fullName>
    </submittedName>
</protein>
<accession>A0A834WZX1</accession>